<gene>
    <name evidence="2" type="ORF">DARMORV10_A03P49890.1</name>
</gene>
<sequence>MTESRQTSESLAVQVEIATDHLGSFKLEIIFKCWSGLGQRITYSGSGVDHHGPYAQSGNTRRPNPPQRHYTSCGRSLSDESSPSSNVFDESDPPFRMFSDNQTLIRAINDKRFEKEIYGVVKDIKTSFSLFVDLSFFFLPRGENRQTDALAKFILRNPTYVMGRPTGENSSSLMNYR</sequence>
<accession>A0A816W8D4</accession>
<protein>
    <submittedName>
        <fullName evidence="2">(rape) hypothetical protein</fullName>
    </submittedName>
</protein>
<dbReference type="EMBL" id="HG994357">
    <property type="protein sequence ID" value="CAF2130025.1"/>
    <property type="molecule type" value="Genomic_DNA"/>
</dbReference>
<dbReference type="AlphaFoldDB" id="A0A816W8D4"/>
<name>A0A816W8D4_BRANA</name>
<reference evidence="2" key="1">
    <citation type="submission" date="2021-01" db="EMBL/GenBank/DDBJ databases">
        <authorList>
            <consortium name="Genoscope - CEA"/>
            <person name="William W."/>
        </authorList>
    </citation>
    <scope>NUCLEOTIDE SEQUENCE</scope>
</reference>
<feature type="compositionally biased region" description="Polar residues" evidence="1">
    <location>
        <begin position="69"/>
        <end position="88"/>
    </location>
</feature>
<feature type="region of interest" description="Disordered" evidence="1">
    <location>
        <begin position="52"/>
        <end position="92"/>
    </location>
</feature>
<evidence type="ECO:0000313" key="2">
    <source>
        <dbReference type="EMBL" id="CAF2130025.1"/>
    </source>
</evidence>
<organism evidence="2">
    <name type="scientific">Brassica napus</name>
    <name type="common">Rape</name>
    <dbReference type="NCBI Taxonomy" id="3708"/>
    <lineage>
        <taxon>Eukaryota</taxon>
        <taxon>Viridiplantae</taxon>
        <taxon>Streptophyta</taxon>
        <taxon>Embryophyta</taxon>
        <taxon>Tracheophyta</taxon>
        <taxon>Spermatophyta</taxon>
        <taxon>Magnoliopsida</taxon>
        <taxon>eudicotyledons</taxon>
        <taxon>Gunneridae</taxon>
        <taxon>Pentapetalae</taxon>
        <taxon>rosids</taxon>
        <taxon>malvids</taxon>
        <taxon>Brassicales</taxon>
        <taxon>Brassicaceae</taxon>
        <taxon>Brassiceae</taxon>
        <taxon>Brassica</taxon>
    </lineage>
</organism>
<dbReference type="Proteomes" id="UP001295469">
    <property type="component" value="Chromosome A03"/>
</dbReference>
<evidence type="ECO:0000256" key="1">
    <source>
        <dbReference type="SAM" id="MobiDB-lite"/>
    </source>
</evidence>
<proteinExistence type="predicted"/>